<protein>
    <recommendedName>
        <fullName evidence="1">Aminotransferase class I/classII large domain-containing protein</fullName>
    </recommendedName>
</protein>
<dbReference type="InterPro" id="IPR004839">
    <property type="entry name" value="Aminotransferase_I/II_large"/>
</dbReference>
<dbReference type="SUPFAM" id="SSF53383">
    <property type="entry name" value="PLP-dependent transferases"/>
    <property type="match status" value="1"/>
</dbReference>
<organism evidence="2 3">
    <name type="scientific">Peronospora belbahrii</name>
    <dbReference type="NCBI Taxonomy" id="622444"/>
    <lineage>
        <taxon>Eukaryota</taxon>
        <taxon>Sar</taxon>
        <taxon>Stramenopiles</taxon>
        <taxon>Oomycota</taxon>
        <taxon>Peronosporomycetes</taxon>
        <taxon>Peronosporales</taxon>
        <taxon>Peronosporaceae</taxon>
        <taxon>Peronospora</taxon>
    </lineage>
</organism>
<accession>A0AAU9KMS3</accession>
<proteinExistence type="predicted"/>
<dbReference type="InterPro" id="IPR015422">
    <property type="entry name" value="PyrdxlP-dep_Trfase_small"/>
</dbReference>
<name>A0AAU9KMS3_9STRA</name>
<sequence>MKITSNSLVQVQRCHHPEADIEAKLMCPPDQCRIRVGGARVRGGRRAPGDFKKHYFSTLEENAKFTIQTLMRIPGLDVVVPQGKIRTDILATIKDDLDLTQKLLDEESVFVLPGQCFGIANYFRIVFSAPHEVLADAFIRLAEFCYRHQ</sequence>
<dbReference type="Proteomes" id="UP001160483">
    <property type="component" value="Unassembled WGS sequence"/>
</dbReference>
<feature type="domain" description="Aminotransferase class I/classII large" evidence="1">
    <location>
        <begin position="58"/>
        <end position="131"/>
    </location>
</feature>
<evidence type="ECO:0000259" key="1">
    <source>
        <dbReference type="Pfam" id="PF00155"/>
    </source>
</evidence>
<dbReference type="InterPro" id="IPR015424">
    <property type="entry name" value="PyrdxlP-dep_Trfase"/>
</dbReference>
<dbReference type="GO" id="GO:0030170">
    <property type="term" value="F:pyridoxal phosphate binding"/>
    <property type="evidence" value="ECO:0007669"/>
    <property type="project" value="InterPro"/>
</dbReference>
<comment type="caution">
    <text evidence="2">The sequence shown here is derived from an EMBL/GenBank/DDBJ whole genome shotgun (WGS) entry which is preliminary data.</text>
</comment>
<dbReference type="PANTHER" id="PTHR45744:SF2">
    <property type="entry name" value="TYROSINE AMINOTRANSFERASE"/>
    <property type="match status" value="1"/>
</dbReference>
<dbReference type="EMBL" id="CAKKTJ010000112">
    <property type="protein sequence ID" value="CAH0474608.1"/>
    <property type="molecule type" value="Genomic_DNA"/>
</dbReference>
<dbReference type="PANTHER" id="PTHR45744">
    <property type="entry name" value="TYROSINE AMINOTRANSFERASE"/>
    <property type="match status" value="1"/>
</dbReference>
<evidence type="ECO:0000313" key="3">
    <source>
        <dbReference type="Proteomes" id="UP001160483"/>
    </source>
</evidence>
<dbReference type="GO" id="GO:0004838">
    <property type="term" value="F:L-tyrosine-2-oxoglutarate transaminase activity"/>
    <property type="evidence" value="ECO:0007669"/>
    <property type="project" value="TreeGrafter"/>
</dbReference>
<dbReference type="Gene3D" id="3.90.1150.10">
    <property type="entry name" value="Aspartate Aminotransferase, domain 1"/>
    <property type="match status" value="1"/>
</dbReference>
<dbReference type="Pfam" id="PF00155">
    <property type="entry name" value="Aminotran_1_2"/>
    <property type="match status" value="1"/>
</dbReference>
<dbReference type="AlphaFoldDB" id="A0AAU9KMS3"/>
<gene>
    <name evidence="2" type="ORF">PBS003_LOCUS1452</name>
</gene>
<reference evidence="2" key="1">
    <citation type="submission" date="2021-11" db="EMBL/GenBank/DDBJ databases">
        <authorList>
            <person name="Islam A."/>
            <person name="Islam S."/>
            <person name="Flora M.S."/>
            <person name="Rahman M."/>
            <person name="Ziaur R.M."/>
            <person name="Epstein J.H."/>
            <person name="Hassan M."/>
            <person name="Klassen M."/>
            <person name="Woodard K."/>
            <person name="Webb A."/>
            <person name="Webby R.J."/>
            <person name="El Zowalaty M.E."/>
        </authorList>
    </citation>
    <scope>NUCLEOTIDE SEQUENCE</scope>
    <source>
        <strain evidence="2">Pbs3</strain>
    </source>
</reference>
<dbReference type="GO" id="GO:0006572">
    <property type="term" value="P:L-tyrosine catabolic process"/>
    <property type="evidence" value="ECO:0007669"/>
    <property type="project" value="TreeGrafter"/>
</dbReference>
<evidence type="ECO:0000313" key="2">
    <source>
        <dbReference type="EMBL" id="CAH0474608.1"/>
    </source>
</evidence>